<dbReference type="STRING" id="264251.FB00_08175"/>
<protein>
    <submittedName>
        <fullName evidence="3">DSBA oxidoreductase</fullName>
    </submittedName>
</protein>
<feature type="domain" description="Thioredoxin-like fold" evidence="2">
    <location>
        <begin position="105"/>
        <end position="269"/>
    </location>
</feature>
<dbReference type="PATRIC" id="fig|264251.5.peg.1665"/>
<keyword evidence="4" id="KW-1185">Reference proteome</keyword>
<dbReference type="EMBL" id="JNBQ01000006">
    <property type="protein sequence ID" value="KLN35114.1"/>
    <property type="molecule type" value="Genomic_DNA"/>
</dbReference>
<evidence type="ECO:0000313" key="3">
    <source>
        <dbReference type="EMBL" id="KLN35114.1"/>
    </source>
</evidence>
<dbReference type="RefSeq" id="WP_047232394.1">
    <property type="nucleotide sequence ID" value="NZ_JNBQ01000006.1"/>
</dbReference>
<keyword evidence="1" id="KW-1133">Transmembrane helix</keyword>
<reference evidence="3 4" key="1">
    <citation type="submission" date="2014-05" db="EMBL/GenBank/DDBJ databases">
        <title>Cellulosimicrobium funkei U11 genome.</title>
        <authorList>
            <person name="Hu C."/>
            <person name="Gong Y."/>
            <person name="Wan W."/>
            <person name="Jiang M."/>
        </authorList>
    </citation>
    <scope>NUCLEOTIDE SEQUENCE [LARGE SCALE GENOMIC DNA]</scope>
    <source>
        <strain evidence="3 4">U11</strain>
    </source>
</reference>
<evidence type="ECO:0000259" key="2">
    <source>
        <dbReference type="Pfam" id="PF13462"/>
    </source>
</evidence>
<dbReference type="Pfam" id="PF13462">
    <property type="entry name" value="Thioredoxin_4"/>
    <property type="match status" value="1"/>
</dbReference>
<evidence type="ECO:0000256" key="1">
    <source>
        <dbReference type="SAM" id="Phobius"/>
    </source>
</evidence>
<dbReference type="InterPro" id="IPR036249">
    <property type="entry name" value="Thioredoxin-like_sf"/>
</dbReference>
<dbReference type="SUPFAM" id="SSF52833">
    <property type="entry name" value="Thioredoxin-like"/>
    <property type="match status" value="1"/>
</dbReference>
<organism evidence="3 4">
    <name type="scientific">Cellulosimicrobium funkei</name>
    <dbReference type="NCBI Taxonomy" id="264251"/>
    <lineage>
        <taxon>Bacteria</taxon>
        <taxon>Bacillati</taxon>
        <taxon>Actinomycetota</taxon>
        <taxon>Actinomycetes</taxon>
        <taxon>Micrococcales</taxon>
        <taxon>Promicromonosporaceae</taxon>
        <taxon>Cellulosimicrobium</taxon>
    </lineage>
</organism>
<dbReference type="InterPro" id="IPR012336">
    <property type="entry name" value="Thioredoxin-like_fold"/>
</dbReference>
<feature type="transmembrane region" description="Helical" evidence="1">
    <location>
        <begin position="36"/>
        <end position="58"/>
    </location>
</feature>
<sequence length="284" mass="29734">MPSNEAQTKAQRREAARAEALALREAQAKRDKRNRLITIGALVAGVLVLVGVFLAVWIPAMKDQNKTIDAVAAGNLADVTSPSTSRDDGGIPMGADGAAGTENEGAVEVGVYLDYMCPICGQFEETNGATLDQLRESGDITVVLHPVSILDRMANAQQFSTRSAAAAAWIADRAPEQMNAFNAIMFQNQPEENVSTLTDEQIADLAEQAGVPADVAAGIADGTAVETYGDWAATATSLVTQDEALVNPQSGGFGTPTITIDGERWDGNWSDPNALSDAVTAAQG</sequence>
<dbReference type="Gene3D" id="3.40.30.10">
    <property type="entry name" value="Glutaredoxin"/>
    <property type="match status" value="1"/>
</dbReference>
<keyword evidence="1" id="KW-0812">Transmembrane</keyword>
<evidence type="ECO:0000313" key="4">
    <source>
        <dbReference type="Proteomes" id="UP000035265"/>
    </source>
</evidence>
<dbReference type="AlphaFoldDB" id="A0A0H2KTG6"/>
<keyword evidence="1" id="KW-0472">Membrane</keyword>
<dbReference type="CDD" id="cd02972">
    <property type="entry name" value="DsbA_family"/>
    <property type="match status" value="1"/>
</dbReference>
<accession>A0A0H2KTG6</accession>
<comment type="caution">
    <text evidence="3">The sequence shown here is derived from an EMBL/GenBank/DDBJ whole genome shotgun (WGS) entry which is preliminary data.</text>
</comment>
<gene>
    <name evidence="3" type="ORF">FB00_08175</name>
</gene>
<name>A0A0H2KTG6_9MICO</name>
<proteinExistence type="predicted"/>
<dbReference type="Proteomes" id="UP000035265">
    <property type="component" value="Unassembled WGS sequence"/>
</dbReference>